<organism evidence="2 3">
    <name type="scientific">Hesseltinella vesiculosa</name>
    <dbReference type="NCBI Taxonomy" id="101127"/>
    <lineage>
        <taxon>Eukaryota</taxon>
        <taxon>Fungi</taxon>
        <taxon>Fungi incertae sedis</taxon>
        <taxon>Mucoromycota</taxon>
        <taxon>Mucoromycotina</taxon>
        <taxon>Mucoromycetes</taxon>
        <taxon>Mucorales</taxon>
        <taxon>Cunninghamellaceae</taxon>
        <taxon>Hesseltinella</taxon>
    </lineage>
</organism>
<name>A0A1X2GRK9_9FUNG</name>
<comment type="caution">
    <text evidence="2">The sequence shown here is derived from an EMBL/GenBank/DDBJ whole genome shotgun (WGS) entry which is preliminary data.</text>
</comment>
<gene>
    <name evidence="2" type="ORF">DM01DRAFT_1190620</name>
</gene>
<feature type="transmembrane region" description="Helical" evidence="1">
    <location>
        <begin position="15"/>
        <end position="34"/>
    </location>
</feature>
<keyword evidence="1" id="KW-1133">Transmembrane helix</keyword>
<reference evidence="2 3" key="1">
    <citation type="submission" date="2016-07" db="EMBL/GenBank/DDBJ databases">
        <title>Pervasive Adenine N6-methylation of Active Genes in Fungi.</title>
        <authorList>
            <consortium name="DOE Joint Genome Institute"/>
            <person name="Mondo S.J."/>
            <person name="Dannebaum R.O."/>
            <person name="Kuo R.C."/>
            <person name="Labutti K."/>
            <person name="Haridas S."/>
            <person name="Kuo A."/>
            <person name="Salamov A."/>
            <person name="Ahrendt S.R."/>
            <person name="Lipzen A."/>
            <person name="Sullivan W."/>
            <person name="Andreopoulos W.B."/>
            <person name="Clum A."/>
            <person name="Lindquist E."/>
            <person name="Daum C."/>
            <person name="Ramamoorthy G.K."/>
            <person name="Gryganskyi A."/>
            <person name="Culley D."/>
            <person name="Magnuson J.K."/>
            <person name="James T.Y."/>
            <person name="O'Malley M.A."/>
            <person name="Stajich J.E."/>
            <person name="Spatafora J.W."/>
            <person name="Visel A."/>
            <person name="Grigoriev I.V."/>
        </authorList>
    </citation>
    <scope>NUCLEOTIDE SEQUENCE [LARGE SCALE GENOMIC DNA]</scope>
    <source>
        <strain evidence="2 3">NRRL 3301</strain>
    </source>
</reference>
<protein>
    <submittedName>
        <fullName evidence="2">Uncharacterized protein</fullName>
    </submittedName>
</protein>
<evidence type="ECO:0000256" key="1">
    <source>
        <dbReference type="SAM" id="Phobius"/>
    </source>
</evidence>
<dbReference type="Proteomes" id="UP000242146">
    <property type="component" value="Unassembled WGS sequence"/>
</dbReference>
<sequence>MANGDKNRKDRRRDLMKSIPVVLIIVISSITYNISSYCKPSRRHPFMLEHRKEVSAETCYIIDFQICQQQSRRLSLCRRLWPCLLFLSRCHRSLASHPLNQDPTMLLPLSNAGRA</sequence>
<proteinExistence type="predicted"/>
<evidence type="ECO:0000313" key="2">
    <source>
        <dbReference type="EMBL" id="ORX59684.1"/>
    </source>
</evidence>
<evidence type="ECO:0000313" key="3">
    <source>
        <dbReference type="Proteomes" id="UP000242146"/>
    </source>
</evidence>
<dbReference type="AlphaFoldDB" id="A0A1X2GRK9"/>
<keyword evidence="3" id="KW-1185">Reference proteome</keyword>
<accession>A0A1X2GRK9</accession>
<dbReference type="EMBL" id="MCGT01000005">
    <property type="protein sequence ID" value="ORX59684.1"/>
    <property type="molecule type" value="Genomic_DNA"/>
</dbReference>
<keyword evidence="1" id="KW-0812">Transmembrane</keyword>
<keyword evidence="1" id="KW-0472">Membrane</keyword>